<sequence>MKTFVKSSDTKAAIGKLIEVISLGKVSPLGLTYKDPSNNNATISISKEVLDFLIEVDSETITFVCSLIVSSAEDSMARISFLSCSAPQRLLILVDRTTHDIDIPFAEPLEEGKEPPPLDPLILDVVLFSIKAILALLNHPEMRDVVKSISGRSLFLKHFIAQQNAHMKLVKNENKKKAGWDHTEGACKRIQTKINEMEEEIKTLETEVEYEKVERKEFLKVKLETVKKDLRIADKRNAEVKAKYDVVANILDASCEKVNALLCSICALCVGDEEGQNEVIEALNDYGRIDLVNQSKAEARSSVLGTLLLEEANKASHPILPSLIQLITKGGHRTLWSSLHLVGCLCKTSSLTLYGFKPNSKTHENLNSSPLLPAVVEAFKSLVTEDTLPSSGGYGVGEWRHALEVLFWCLKDNPEGTAIARDLDLVPFLMDLSAAELPFGEYVEEDQERNSSDSEDEPADQAEQVIFSLHQSYTLPSSDHQHAQTEGEGYRYCSRCVVPSGLKSSLRGTFEDSKNDGFVYAESVLATMAKWDDNVHRDCLDGEVTVGKVKGGKLGCGILAKHVKEIRGRVVNFVWGGMETFQGELISGFFEDGEGAKKEKHVEVIVSGSDIAEEKKDPPMEEVDDHDLPEAPKTDEAAQPNDPPQVETREAPQSFISVLVALMNHRLDEKLYASASASCQLMAELALPAPYYADRHPSRVQPHSHLNLQETSNLNFEVSQALVASGLEEAMKKGCEMLVGGSGGGKDNRDAYLTAAGVDGFPLTAVMCKVIGRLCLSHEEFKDTIVEGIVKDATSANSVPGSRAGGSRAGGSRTGSRTASRSKTHSRSSRSTPASNHIFHTLIETLSNGVRSFTGQTTDGLSVQYSLPETNNCDLNIKVESSGALASLCMGHGTAAQCFAEVGISALQALVSHTSKRSPPELQVQACRCIYSTSVFKVVKQRMVMELKALAALLLLLHSDEPDVIIYAICAIQAVVENCHPGQQFVCQFKGLLPFVRVTSGNWAGGGKDGYYRTANAASCKAIRAIVDRHTENRHLANSVKINCHLVQILLNGDSEERKSCVAMFSDLLKHNNDNRDDLVAFGGVEALAVVCRMGDDFLKSTAALQMKIVCANSNELTGELTKVGGVPPLISMMNSGDMLLQRHACQAISGLIMDQVFEKEVRLCGGIGCFVTLLLCDDDETATYACIALGRSVARDKESKRQAIEMGCMKILGQIAAGSREVGKKPDGIKYMDGGELFGETRSFEEEGQDDKMGFGFNISAARGSGLGDELCMALRCTREAAIALGNFATNEELFILDGSSNFIDGRRVSGMLPGGLLRQAPQTHQPSSDFTKLEVQEEESDEEDADPNDDSLWEEDEVTGMRVRKKKAEVEAFVPEIALRLARRTEEDRKSAMTAYIERQEHLRLELERERLEAEGVGEESDESESDYYDSQEDSDEEEQEGAGE</sequence>
<keyword evidence="4" id="KW-0677">Repeat</keyword>
<evidence type="ECO:0000256" key="1">
    <source>
        <dbReference type="ARBA" id="ARBA00004592"/>
    </source>
</evidence>
<keyword evidence="8" id="KW-0175">Coiled coil</keyword>
<dbReference type="GO" id="GO:0043495">
    <property type="term" value="F:protein-membrane adaptor activity"/>
    <property type="evidence" value="ECO:0007669"/>
    <property type="project" value="InterPro"/>
</dbReference>
<dbReference type="PANTHER" id="PTHR47249">
    <property type="entry name" value="VACUOLAR PROTEIN 8"/>
    <property type="match status" value="1"/>
</dbReference>
<feature type="compositionally biased region" description="Acidic residues" evidence="9">
    <location>
        <begin position="1338"/>
        <end position="1360"/>
    </location>
</feature>
<evidence type="ECO:0000313" key="11">
    <source>
        <dbReference type="Proteomes" id="UP001165082"/>
    </source>
</evidence>
<feature type="compositionally biased region" description="Basic and acidic residues" evidence="9">
    <location>
        <begin position="626"/>
        <end position="636"/>
    </location>
</feature>
<dbReference type="Pfam" id="PF00514">
    <property type="entry name" value="Arm"/>
    <property type="match status" value="1"/>
</dbReference>
<feature type="coiled-coil region" evidence="8">
    <location>
        <begin position="187"/>
        <end position="243"/>
    </location>
</feature>
<keyword evidence="11" id="KW-1185">Reference proteome</keyword>
<organism evidence="10 11">
    <name type="scientific">Triparma retinervis</name>
    <dbReference type="NCBI Taxonomy" id="2557542"/>
    <lineage>
        <taxon>Eukaryota</taxon>
        <taxon>Sar</taxon>
        <taxon>Stramenopiles</taxon>
        <taxon>Ochrophyta</taxon>
        <taxon>Bolidophyceae</taxon>
        <taxon>Parmales</taxon>
        <taxon>Triparmaceae</taxon>
        <taxon>Triparma</taxon>
    </lineage>
</organism>
<feature type="compositionally biased region" description="Acidic residues" evidence="9">
    <location>
        <begin position="1418"/>
        <end position="1447"/>
    </location>
</feature>
<feature type="compositionally biased region" description="Basic and acidic residues" evidence="9">
    <location>
        <begin position="1402"/>
        <end position="1416"/>
    </location>
</feature>
<dbReference type="Proteomes" id="UP001165082">
    <property type="component" value="Unassembled WGS sequence"/>
</dbReference>
<evidence type="ECO:0000256" key="3">
    <source>
        <dbReference type="ARBA" id="ARBA00022554"/>
    </source>
</evidence>
<proteinExistence type="inferred from homology"/>
<dbReference type="InterPro" id="IPR045156">
    <property type="entry name" value="Vac8"/>
</dbReference>
<dbReference type="PANTHER" id="PTHR47249:SF1">
    <property type="entry name" value="VACUOLAR PROTEIN 8"/>
    <property type="match status" value="1"/>
</dbReference>
<keyword evidence="5" id="KW-0472">Membrane</keyword>
<feature type="compositionally biased region" description="Polar residues" evidence="9">
    <location>
        <begin position="1322"/>
        <end position="1332"/>
    </location>
</feature>
<comment type="similarity">
    <text evidence="2">Belongs to the beta-catenin family.</text>
</comment>
<reference evidence="10" key="1">
    <citation type="submission" date="2022-07" db="EMBL/GenBank/DDBJ databases">
        <title>Genome analysis of Parmales, a sister group of diatoms, reveals the evolutionary specialization of diatoms from phago-mixotrophs to photoautotrophs.</title>
        <authorList>
            <person name="Ban H."/>
            <person name="Sato S."/>
            <person name="Yoshikawa S."/>
            <person name="Kazumasa Y."/>
            <person name="Nakamura Y."/>
            <person name="Ichinomiya M."/>
            <person name="Saitoh K."/>
            <person name="Sato N."/>
            <person name="Blanc-Mathieu R."/>
            <person name="Endo H."/>
            <person name="Kuwata A."/>
            <person name="Ogata H."/>
        </authorList>
    </citation>
    <scope>NUCLEOTIDE SEQUENCE</scope>
</reference>
<protein>
    <recommendedName>
        <fullName evidence="7">Vacuolar protein 8</fullName>
    </recommendedName>
</protein>
<accession>A0A9W6Z992</accession>
<keyword evidence="6" id="KW-0449">Lipoprotein</keyword>
<feature type="compositionally biased region" description="Gly residues" evidence="9">
    <location>
        <begin position="803"/>
        <end position="813"/>
    </location>
</feature>
<evidence type="ECO:0000256" key="5">
    <source>
        <dbReference type="ARBA" id="ARBA00023136"/>
    </source>
</evidence>
<dbReference type="SUPFAM" id="SSF48371">
    <property type="entry name" value="ARM repeat"/>
    <property type="match status" value="2"/>
</dbReference>
<dbReference type="InterPro" id="IPR016024">
    <property type="entry name" value="ARM-type_fold"/>
</dbReference>
<evidence type="ECO:0000256" key="4">
    <source>
        <dbReference type="ARBA" id="ARBA00022737"/>
    </source>
</evidence>
<feature type="region of interest" description="Disordered" evidence="9">
    <location>
        <begin position="608"/>
        <end position="650"/>
    </location>
</feature>
<dbReference type="OrthoDB" id="191135at2759"/>
<keyword evidence="3" id="KW-0926">Vacuole</keyword>
<dbReference type="Gene3D" id="1.25.10.10">
    <property type="entry name" value="Leucine-rich Repeat Variant"/>
    <property type="match status" value="2"/>
</dbReference>
<dbReference type="InterPro" id="IPR000225">
    <property type="entry name" value="Armadillo"/>
</dbReference>
<feature type="region of interest" description="Disordered" evidence="9">
    <location>
        <begin position="1402"/>
        <end position="1447"/>
    </location>
</feature>
<evidence type="ECO:0000256" key="6">
    <source>
        <dbReference type="ARBA" id="ARBA00023288"/>
    </source>
</evidence>
<dbReference type="InterPro" id="IPR011989">
    <property type="entry name" value="ARM-like"/>
</dbReference>
<comment type="caution">
    <text evidence="10">The sequence shown here is derived from an EMBL/GenBank/DDBJ whole genome shotgun (WGS) entry which is preliminary data.</text>
</comment>
<dbReference type="EMBL" id="BRXZ01003030">
    <property type="protein sequence ID" value="GMH46374.1"/>
    <property type="molecule type" value="Genomic_DNA"/>
</dbReference>
<evidence type="ECO:0000313" key="10">
    <source>
        <dbReference type="EMBL" id="GMH46374.1"/>
    </source>
</evidence>
<feature type="region of interest" description="Disordered" evidence="9">
    <location>
        <begin position="1316"/>
        <end position="1362"/>
    </location>
</feature>
<dbReference type="GO" id="GO:0071562">
    <property type="term" value="P:nucleus-vacuole junction assembly"/>
    <property type="evidence" value="ECO:0007669"/>
    <property type="project" value="InterPro"/>
</dbReference>
<gene>
    <name evidence="10" type="ORF">TrRE_jg8311</name>
</gene>
<feature type="region of interest" description="Disordered" evidence="9">
    <location>
        <begin position="796"/>
        <end position="834"/>
    </location>
</feature>
<dbReference type="GO" id="GO:0005774">
    <property type="term" value="C:vacuolar membrane"/>
    <property type="evidence" value="ECO:0007669"/>
    <property type="project" value="UniProtKB-SubCell"/>
</dbReference>
<name>A0A9W6Z992_9STRA</name>
<evidence type="ECO:0000256" key="2">
    <source>
        <dbReference type="ARBA" id="ARBA00005462"/>
    </source>
</evidence>
<evidence type="ECO:0000256" key="7">
    <source>
        <dbReference type="ARBA" id="ARBA00026209"/>
    </source>
</evidence>
<evidence type="ECO:0000256" key="9">
    <source>
        <dbReference type="SAM" id="MobiDB-lite"/>
    </source>
</evidence>
<comment type="subcellular location">
    <subcellularLocation>
        <location evidence="1">Vacuole membrane</location>
        <topology evidence="1">Lipid-anchor</topology>
    </subcellularLocation>
</comment>
<dbReference type="SMART" id="SM00185">
    <property type="entry name" value="ARM"/>
    <property type="match status" value="5"/>
</dbReference>
<evidence type="ECO:0000256" key="8">
    <source>
        <dbReference type="SAM" id="Coils"/>
    </source>
</evidence>